<dbReference type="OrthoDB" id="653988at2"/>
<accession>A0A1M4WX39</accession>
<evidence type="ECO:0000313" key="1">
    <source>
        <dbReference type="EMBL" id="SHE85806.1"/>
    </source>
</evidence>
<sequence>MHDIEPFYNWRHIYVSEEDERSPFFQREYSEFEFTATVYNYYIHPQWDEFGSRTLYLKVLQANYEENYVIIELIGEWNDAIENDIMTLKRDVIDQFEHEGISKFILIAENVLNFHSGDKDYYEEWYEEASEENGWIVCLNMPEATQYDFKKAKLNYFVELMDISNWRIYSPFHLYKKIDTELNNRLPL</sequence>
<protein>
    <submittedName>
        <fullName evidence="1">Uncharacterized protein</fullName>
    </submittedName>
</protein>
<dbReference type="EMBL" id="FQUU01000004">
    <property type="protein sequence ID" value="SHE85806.1"/>
    <property type="molecule type" value="Genomic_DNA"/>
</dbReference>
<name>A0A1M4WX39_9BACT</name>
<proteinExistence type="predicted"/>
<keyword evidence="2" id="KW-1185">Reference proteome</keyword>
<evidence type="ECO:0000313" key="2">
    <source>
        <dbReference type="Proteomes" id="UP000184048"/>
    </source>
</evidence>
<dbReference type="STRING" id="1121884.SAMN02745131_01255"/>
<dbReference type="Proteomes" id="UP000184048">
    <property type="component" value="Unassembled WGS sequence"/>
</dbReference>
<dbReference type="RefSeq" id="WP_072834480.1">
    <property type="nucleotide sequence ID" value="NZ_FQUU01000004.1"/>
</dbReference>
<gene>
    <name evidence="1" type="ORF">SAMN02745131_01255</name>
</gene>
<reference evidence="1 2" key="1">
    <citation type="submission" date="2016-11" db="EMBL/GenBank/DDBJ databases">
        <authorList>
            <person name="Jaros S."/>
            <person name="Januszkiewicz K."/>
            <person name="Wedrychowicz H."/>
        </authorList>
    </citation>
    <scope>NUCLEOTIDE SEQUENCE [LARGE SCALE GENOMIC DNA]</scope>
    <source>
        <strain evidence="1 2">DSM 18119</strain>
    </source>
</reference>
<dbReference type="AlphaFoldDB" id="A0A1M4WX39"/>
<organism evidence="1 2">
    <name type="scientific">Flavisolibacter ginsengisoli DSM 18119</name>
    <dbReference type="NCBI Taxonomy" id="1121884"/>
    <lineage>
        <taxon>Bacteria</taxon>
        <taxon>Pseudomonadati</taxon>
        <taxon>Bacteroidota</taxon>
        <taxon>Chitinophagia</taxon>
        <taxon>Chitinophagales</taxon>
        <taxon>Chitinophagaceae</taxon>
        <taxon>Flavisolibacter</taxon>
    </lineage>
</organism>